<name>A0ABR6EUK8_9SPHI</name>
<dbReference type="Proteomes" id="UP000636110">
    <property type="component" value="Unassembled WGS sequence"/>
</dbReference>
<accession>A0ABR6EUK8</accession>
<reference evidence="1 2" key="1">
    <citation type="submission" date="2019-11" db="EMBL/GenBank/DDBJ databases">
        <title>Description of Pedobacter sp. LMG 31462T.</title>
        <authorList>
            <person name="Carlier A."/>
            <person name="Qi S."/>
            <person name="Vandamme P."/>
        </authorList>
    </citation>
    <scope>NUCLEOTIDE SEQUENCE [LARGE SCALE GENOMIC DNA]</scope>
    <source>
        <strain evidence="1 2">LMG 31462</strain>
    </source>
</reference>
<protein>
    <submittedName>
        <fullName evidence="1">Uncharacterized protein</fullName>
    </submittedName>
</protein>
<evidence type="ECO:0000313" key="2">
    <source>
        <dbReference type="Proteomes" id="UP000636110"/>
    </source>
</evidence>
<dbReference type="EMBL" id="WNXC01000002">
    <property type="protein sequence ID" value="MBB2148943.1"/>
    <property type="molecule type" value="Genomic_DNA"/>
</dbReference>
<keyword evidence="2" id="KW-1185">Reference proteome</keyword>
<gene>
    <name evidence="1" type="ORF">GM920_08455</name>
</gene>
<dbReference type="RefSeq" id="WP_182955715.1">
    <property type="nucleotide sequence ID" value="NZ_WNXC01000002.1"/>
</dbReference>
<proteinExistence type="predicted"/>
<evidence type="ECO:0000313" key="1">
    <source>
        <dbReference type="EMBL" id="MBB2148943.1"/>
    </source>
</evidence>
<organism evidence="1 2">
    <name type="scientific">Pedobacter gandavensis</name>
    <dbReference type="NCBI Taxonomy" id="2679963"/>
    <lineage>
        <taxon>Bacteria</taxon>
        <taxon>Pseudomonadati</taxon>
        <taxon>Bacteroidota</taxon>
        <taxon>Sphingobacteriia</taxon>
        <taxon>Sphingobacteriales</taxon>
        <taxon>Sphingobacteriaceae</taxon>
        <taxon>Pedobacter</taxon>
    </lineage>
</organism>
<sequence length="350" mass="40250">MDGHVNRAKQLWENWEHKASQIQNLTGANDDKSTLEYKYKFLTDGLNRLSVNPSEKEKLYVHTIKIVTDKLRKQLYPNPVLRFLHRLKNLIVEKPAQAFLFKERTKDCLGELQSQFKSVGLQYFTGKLERELDFERQKIDLKSLSNLANNNQLQVKVQLEKVAEGTYRFNGYTATLINENGEKKSALFSQHHNINLNEAVNILQGQPVYKSQENADGTIAKSWFELERREKELDGRYEVLSFSPSHSFDLKKVLLDNAIQLEFYGISKEAVLKGLEAGNKVAFEIPEKGQYFITANPSERTVNFYDAEKKPISLSALKEVINPVKLEKSKPLKLIKQKGVQPENQIQVAH</sequence>
<comment type="caution">
    <text evidence="1">The sequence shown here is derived from an EMBL/GenBank/DDBJ whole genome shotgun (WGS) entry which is preliminary data.</text>
</comment>